<dbReference type="SUPFAM" id="SSF57716">
    <property type="entry name" value="Glucocorticoid receptor-like (DNA-binding domain)"/>
    <property type="match status" value="1"/>
</dbReference>
<evidence type="ECO:0000256" key="2">
    <source>
        <dbReference type="ARBA" id="ARBA00022833"/>
    </source>
</evidence>
<accession>A0A1N6E438</accession>
<dbReference type="HAMAP" id="MF_00649">
    <property type="entry name" value="DNA_gyrase_inhibitor_YacG"/>
    <property type="match status" value="1"/>
</dbReference>
<keyword evidence="1 3" id="KW-0479">Metal-binding</keyword>
<organism evidence="5 6">
    <name type="scientific">Paraburkholderia phenazinium</name>
    <dbReference type="NCBI Taxonomy" id="60549"/>
    <lineage>
        <taxon>Bacteria</taxon>
        <taxon>Pseudomonadati</taxon>
        <taxon>Pseudomonadota</taxon>
        <taxon>Betaproteobacteria</taxon>
        <taxon>Burkholderiales</taxon>
        <taxon>Burkholderiaceae</taxon>
        <taxon>Paraburkholderia</taxon>
    </lineage>
</organism>
<gene>
    <name evidence="3" type="primary">yacG</name>
    <name evidence="5" type="ORF">SAMN05444168_0143</name>
</gene>
<dbReference type="GO" id="GO:0008657">
    <property type="term" value="F:DNA topoisomerase type II (double strand cut, ATP-hydrolyzing) inhibitor activity"/>
    <property type="evidence" value="ECO:0007669"/>
    <property type="project" value="UniProtKB-UniRule"/>
</dbReference>
<dbReference type="Pfam" id="PF03884">
    <property type="entry name" value="YacG"/>
    <property type="match status" value="1"/>
</dbReference>
<dbReference type="PANTHER" id="PTHR36150">
    <property type="entry name" value="DNA GYRASE INHIBITOR YACG"/>
    <property type="match status" value="1"/>
</dbReference>
<comment type="function">
    <text evidence="3">Inhibits all the catalytic activities of DNA gyrase by preventing its interaction with DNA. Acts by binding directly to the C-terminal domain of GyrB, which probably disrupts DNA binding by the gyrase.</text>
</comment>
<dbReference type="InterPro" id="IPR005584">
    <property type="entry name" value="DNA_gyrase_inhibitor_YacG"/>
</dbReference>
<evidence type="ECO:0000313" key="5">
    <source>
        <dbReference type="EMBL" id="SIN77776.1"/>
    </source>
</evidence>
<dbReference type="Proteomes" id="UP000184693">
    <property type="component" value="Unassembled WGS sequence"/>
</dbReference>
<dbReference type="InterPro" id="IPR013088">
    <property type="entry name" value="Znf_NHR/GATA"/>
</dbReference>
<sequence length="65" mass="7318">MITVVKCPTCAKEVLWTPENRFRPFCSDRCKQIDLGAWAAEKYKIGGTDEEAPSDDEPSGDYNPH</sequence>
<dbReference type="PANTHER" id="PTHR36150:SF1">
    <property type="entry name" value="DNA GYRASE INHIBITOR YACG"/>
    <property type="match status" value="1"/>
</dbReference>
<dbReference type="RefSeq" id="WP_074262545.1">
    <property type="nucleotide sequence ID" value="NZ_FSRM01000001.1"/>
</dbReference>
<comment type="similarity">
    <text evidence="3">Belongs to the DNA gyrase inhibitor YacG family.</text>
</comment>
<reference evidence="5 6" key="1">
    <citation type="submission" date="2016-11" db="EMBL/GenBank/DDBJ databases">
        <authorList>
            <person name="Jaros S."/>
            <person name="Januszkiewicz K."/>
            <person name="Wedrychowicz H."/>
        </authorList>
    </citation>
    <scope>NUCLEOTIDE SEQUENCE [LARGE SCALE GENOMIC DNA]</scope>
    <source>
        <strain evidence="5 6">GAS86</strain>
    </source>
</reference>
<dbReference type="EMBL" id="FSRM01000001">
    <property type="protein sequence ID" value="SIN77776.1"/>
    <property type="molecule type" value="Genomic_DNA"/>
</dbReference>
<feature type="binding site" evidence="3">
    <location>
        <position position="26"/>
    </location>
    <ligand>
        <name>Zn(2+)</name>
        <dbReference type="ChEBI" id="CHEBI:29105"/>
    </ligand>
</feature>
<dbReference type="NCBIfam" id="NF001638">
    <property type="entry name" value="PRK00418.1"/>
    <property type="match status" value="1"/>
</dbReference>
<proteinExistence type="inferred from homology"/>
<feature type="compositionally biased region" description="Acidic residues" evidence="4">
    <location>
        <begin position="48"/>
        <end position="59"/>
    </location>
</feature>
<feature type="region of interest" description="Disordered" evidence="4">
    <location>
        <begin position="45"/>
        <end position="65"/>
    </location>
</feature>
<evidence type="ECO:0000256" key="4">
    <source>
        <dbReference type="SAM" id="MobiDB-lite"/>
    </source>
</evidence>
<keyword evidence="2 3" id="KW-0862">Zinc</keyword>
<dbReference type="AlphaFoldDB" id="A0A1N6E438"/>
<evidence type="ECO:0000256" key="3">
    <source>
        <dbReference type="HAMAP-Rule" id="MF_00649"/>
    </source>
</evidence>
<name>A0A1N6E438_9BURK</name>
<evidence type="ECO:0000256" key="1">
    <source>
        <dbReference type="ARBA" id="ARBA00022723"/>
    </source>
</evidence>
<dbReference type="Gene3D" id="3.30.50.10">
    <property type="entry name" value="Erythroid Transcription Factor GATA-1, subunit A"/>
    <property type="match status" value="1"/>
</dbReference>
<comment type="subunit">
    <text evidence="3">Interacts with GyrB.</text>
</comment>
<feature type="binding site" evidence="3">
    <location>
        <position position="30"/>
    </location>
    <ligand>
        <name>Zn(2+)</name>
        <dbReference type="ChEBI" id="CHEBI:29105"/>
    </ligand>
</feature>
<dbReference type="GO" id="GO:0006355">
    <property type="term" value="P:regulation of DNA-templated transcription"/>
    <property type="evidence" value="ECO:0007669"/>
    <property type="project" value="InterPro"/>
</dbReference>
<dbReference type="GO" id="GO:0008270">
    <property type="term" value="F:zinc ion binding"/>
    <property type="evidence" value="ECO:0007669"/>
    <property type="project" value="UniProtKB-UniRule"/>
</dbReference>
<comment type="cofactor">
    <cofactor evidence="3">
        <name>Zn(2+)</name>
        <dbReference type="ChEBI" id="CHEBI:29105"/>
    </cofactor>
    <text evidence="3">Binds 1 zinc ion.</text>
</comment>
<evidence type="ECO:0000313" key="6">
    <source>
        <dbReference type="Proteomes" id="UP000184693"/>
    </source>
</evidence>
<dbReference type="OrthoDB" id="9809663at2"/>
<feature type="binding site" evidence="3">
    <location>
        <position position="10"/>
    </location>
    <ligand>
        <name>Zn(2+)</name>
        <dbReference type="ChEBI" id="CHEBI:29105"/>
    </ligand>
</feature>
<protein>
    <recommendedName>
        <fullName evidence="3">DNA gyrase inhibitor YacG</fullName>
    </recommendedName>
</protein>
<feature type="binding site" evidence="3">
    <location>
        <position position="7"/>
    </location>
    <ligand>
        <name>Zn(2+)</name>
        <dbReference type="ChEBI" id="CHEBI:29105"/>
    </ligand>
</feature>